<evidence type="ECO:0000256" key="5">
    <source>
        <dbReference type="PROSITE-ProRule" id="PRU10007"/>
    </source>
</evidence>
<evidence type="ECO:0000256" key="4">
    <source>
        <dbReference type="PIRNR" id="PIRNR036492"/>
    </source>
</evidence>
<proteinExistence type="inferred from homology"/>
<dbReference type="Proteomes" id="UP001499910">
    <property type="component" value="Unassembled WGS sequence"/>
</dbReference>
<dbReference type="RefSeq" id="WP_345229380.1">
    <property type="nucleotide sequence ID" value="NZ_BAABHW010000001.1"/>
</dbReference>
<dbReference type="InterPro" id="IPR016161">
    <property type="entry name" value="Ald_DH/histidinol_DH"/>
</dbReference>
<dbReference type="InterPro" id="IPR016160">
    <property type="entry name" value="Ald_DH_CS_CYS"/>
</dbReference>
<evidence type="ECO:0000256" key="6">
    <source>
        <dbReference type="RuleBase" id="RU003345"/>
    </source>
</evidence>
<dbReference type="InterPro" id="IPR015590">
    <property type="entry name" value="Aldehyde_DH_dom"/>
</dbReference>
<keyword evidence="2 4" id="KW-0560">Oxidoreductase</keyword>
<dbReference type="PANTHER" id="PTHR43570:SF20">
    <property type="entry name" value="ALDEHYDE DEHYDROGENASE ALDX-RELATED"/>
    <property type="match status" value="1"/>
</dbReference>
<dbReference type="InterPro" id="IPR029510">
    <property type="entry name" value="Ald_DH_CS_GLU"/>
</dbReference>
<gene>
    <name evidence="8" type="ORF">GCM10023209_01930</name>
</gene>
<keyword evidence="3" id="KW-0520">NAD</keyword>
<evidence type="ECO:0000313" key="9">
    <source>
        <dbReference type="Proteomes" id="UP001499910"/>
    </source>
</evidence>
<dbReference type="InterPro" id="IPR016163">
    <property type="entry name" value="Ald_DH_C"/>
</dbReference>
<feature type="active site" evidence="5">
    <location>
        <position position="208"/>
    </location>
</feature>
<evidence type="ECO:0000256" key="2">
    <source>
        <dbReference type="ARBA" id="ARBA00023002"/>
    </source>
</evidence>
<evidence type="ECO:0000259" key="7">
    <source>
        <dbReference type="Pfam" id="PF00171"/>
    </source>
</evidence>
<dbReference type="SUPFAM" id="SSF53720">
    <property type="entry name" value="ALDH-like"/>
    <property type="match status" value="1"/>
</dbReference>
<dbReference type="PROSITE" id="PS00070">
    <property type="entry name" value="ALDEHYDE_DEHYDR_CYS"/>
    <property type="match status" value="1"/>
</dbReference>
<dbReference type="Pfam" id="PF00171">
    <property type="entry name" value="Aldedh"/>
    <property type="match status" value="1"/>
</dbReference>
<comment type="similarity">
    <text evidence="1 4 6">Belongs to the aldehyde dehydrogenase family.</text>
</comment>
<evidence type="ECO:0000256" key="3">
    <source>
        <dbReference type="ARBA" id="ARBA00023027"/>
    </source>
</evidence>
<dbReference type="InterPro" id="IPR016162">
    <property type="entry name" value="Ald_DH_N"/>
</dbReference>
<evidence type="ECO:0000313" key="8">
    <source>
        <dbReference type="EMBL" id="GAA5064922.1"/>
    </source>
</evidence>
<dbReference type="CDD" id="cd07133">
    <property type="entry name" value="ALDH_CALDH_CalB"/>
    <property type="match status" value="1"/>
</dbReference>
<organism evidence="8 9">
    <name type="scientific">[Roseibacterium] beibuensis</name>
    <dbReference type="NCBI Taxonomy" id="1193142"/>
    <lineage>
        <taxon>Bacteria</taxon>
        <taxon>Pseudomonadati</taxon>
        <taxon>Pseudomonadota</taxon>
        <taxon>Alphaproteobacteria</taxon>
        <taxon>Rhodobacterales</taxon>
        <taxon>Roseobacteraceae</taxon>
        <taxon>Roseicyclus</taxon>
    </lineage>
</organism>
<dbReference type="InterPro" id="IPR012394">
    <property type="entry name" value="Aldehyde_DH_NAD(P)"/>
</dbReference>
<dbReference type="EMBL" id="BAABHW010000001">
    <property type="protein sequence ID" value="GAA5064922.1"/>
    <property type="molecule type" value="Genomic_DNA"/>
</dbReference>
<dbReference type="PIRSF" id="PIRSF036492">
    <property type="entry name" value="ALDH"/>
    <property type="match status" value="1"/>
</dbReference>
<dbReference type="PROSITE" id="PS00687">
    <property type="entry name" value="ALDEHYDE_DEHYDR_GLU"/>
    <property type="match status" value="1"/>
</dbReference>
<evidence type="ECO:0000256" key="1">
    <source>
        <dbReference type="ARBA" id="ARBA00009986"/>
    </source>
</evidence>
<dbReference type="Gene3D" id="3.40.605.10">
    <property type="entry name" value="Aldehyde Dehydrogenase, Chain A, domain 1"/>
    <property type="match status" value="1"/>
</dbReference>
<dbReference type="Gene3D" id="3.40.309.10">
    <property type="entry name" value="Aldehyde Dehydrogenase, Chain A, domain 2"/>
    <property type="match status" value="1"/>
</dbReference>
<reference evidence="9" key="1">
    <citation type="journal article" date="2019" name="Int. J. Syst. Evol. Microbiol.">
        <title>The Global Catalogue of Microorganisms (GCM) 10K type strain sequencing project: providing services to taxonomists for standard genome sequencing and annotation.</title>
        <authorList>
            <consortium name="The Broad Institute Genomics Platform"/>
            <consortium name="The Broad Institute Genome Sequencing Center for Infectious Disease"/>
            <person name="Wu L."/>
            <person name="Ma J."/>
        </authorList>
    </citation>
    <scope>NUCLEOTIDE SEQUENCE [LARGE SCALE GENOMIC DNA]</scope>
    <source>
        <strain evidence="9">JCM 18015</strain>
    </source>
</reference>
<comment type="caution">
    <text evidence="8">The sequence shown here is derived from an EMBL/GenBank/DDBJ whole genome shotgun (WGS) entry which is preliminary data.</text>
</comment>
<protein>
    <recommendedName>
        <fullName evidence="4">Aldehyde dehydrogenase</fullName>
    </recommendedName>
</protein>
<dbReference type="PANTHER" id="PTHR43570">
    <property type="entry name" value="ALDEHYDE DEHYDROGENASE"/>
    <property type="match status" value="1"/>
</dbReference>
<name>A0ABP9KUQ6_9RHOB</name>
<feature type="domain" description="Aldehyde dehydrogenase" evidence="7">
    <location>
        <begin position="19"/>
        <end position="428"/>
    </location>
</feature>
<keyword evidence="9" id="KW-1185">Reference proteome</keyword>
<sequence length="457" mass="49545">MENTLALMRKAALAERIPDAATRRGRLDALRRMVKEHRDEIARAIDADFGGRPAQETEILEVVPVLGAIRHARSHVARWMRDERRAPSLAFRGGRAWVRHEPLGVVGIVSPWNFPLYLCLGPLVDALAAGNRAMIKPSELTPRFSELLADLIDQAFAPDEVAVIKGDVDVARAFTALPFDHLVFTGSTTVGRHVMRAAAENLTPVTLELGGKSPAIVTEGYSLDDAAQAIAQGKFLNAGQICIAPDYALVPVGQEEALARAVLAAAEKSYPAYFAARDYASIITERHRTRLENAVAEAEQAGARVLRAQGAWGGRMPPTVVIGAPDQGVLMTEEIFGPVLPIVPYGDLDDALTFVNRRDRPLALYAFARDRTTQRRILDGAISGGVTLNGTIAHIAQENLPFGGVGASGMGAYHGRDGFRRLSHARSVFRPGPIDAFALLRPPFGRFAEFAIRTFGR</sequence>
<accession>A0ABP9KUQ6</accession>